<protein>
    <submittedName>
        <fullName evidence="2">Uncharacterized protein</fullName>
    </submittedName>
</protein>
<keyword evidence="1" id="KW-0812">Transmembrane</keyword>
<dbReference type="AlphaFoldDB" id="A0A1M7TRY5"/>
<dbReference type="EMBL" id="FRDL01000009">
    <property type="protein sequence ID" value="SHN73491.1"/>
    <property type="molecule type" value="Genomic_DNA"/>
</dbReference>
<dbReference type="RefSeq" id="WP_072748004.1">
    <property type="nucleotide sequence ID" value="NZ_FOHL01000009.1"/>
</dbReference>
<keyword evidence="3" id="KW-1185">Reference proteome</keyword>
<sequence length="156" mass="16268">MSALAARDRWSAGRLVAAAGLALAAMGAANVMFQVAPPAPGEPVGPVYLAAAAAGALAGWAHLGRQLGRGFAHAMVMGLGAAGLAALYALLAGALRDVVHVYSYAGFSSVMRLLDYMAVRFLEHLWTFARPRPLGALAVGAMIAGVFAEHYHRLWR</sequence>
<keyword evidence="1" id="KW-1133">Transmembrane helix</keyword>
<dbReference type="NCBIfam" id="NF033773">
    <property type="entry name" value="tellur_TrgA"/>
    <property type="match status" value="1"/>
</dbReference>
<feature type="transmembrane region" description="Helical" evidence="1">
    <location>
        <begin position="134"/>
        <end position="152"/>
    </location>
</feature>
<evidence type="ECO:0000313" key="3">
    <source>
        <dbReference type="Proteomes" id="UP000184066"/>
    </source>
</evidence>
<accession>A0A1M7TRY5</accession>
<dbReference type="STRING" id="1189325.SAMN04488119_10973"/>
<dbReference type="Proteomes" id="UP000184066">
    <property type="component" value="Unassembled WGS sequence"/>
</dbReference>
<proteinExistence type="predicted"/>
<feature type="transmembrane region" description="Helical" evidence="1">
    <location>
        <begin position="43"/>
        <end position="63"/>
    </location>
</feature>
<feature type="transmembrane region" description="Helical" evidence="1">
    <location>
        <begin position="75"/>
        <end position="95"/>
    </location>
</feature>
<name>A0A1M7TRY5_9RHOB</name>
<dbReference type="InterPro" id="IPR047784">
    <property type="entry name" value="TrgA"/>
</dbReference>
<organism evidence="2 3">
    <name type="scientific">Oceanicella actignis</name>
    <dbReference type="NCBI Taxonomy" id="1189325"/>
    <lineage>
        <taxon>Bacteria</taxon>
        <taxon>Pseudomonadati</taxon>
        <taxon>Pseudomonadota</taxon>
        <taxon>Alphaproteobacteria</taxon>
        <taxon>Rhodobacterales</taxon>
        <taxon>Paracoccaceae</taxon>
        <taxon>Oceanicella</taxon>
    </lineage>
</organism>
<gene>
    <name evidence="2" type="ORF">SAMN05216200_10949</name>
</gene>
<evidence type="ECO:0000256" key="1">
    <source>
        <dbReference type="SAM" id="Phobius"/>
    </source>
</evidence>
<keyword evidence="1" id="KW-0472">Membrane</keyword>
<reference evidence="2 3" key="1">
    <citation type="submission" date="2016-12" db="EMBL/GenBank/DDBJ databases">
        <authorList>
            <person name="Song W.-J."/>
            <person name="Kurnit D.M."/>
        </authorList>
    </citation>
    <scope>NUCLEOTIDE SEQUENCE [LARGE SCALE GENOMIC DNA]</scope>
    <source>
        <strain evidence="2 3">CGMCC 1.10808</strain>
    </source>
</reference>
<evidence type="ECO:0000313" key="2">
    <source>
        <dbReference type="EMBL" id="SHN73491.1"/>
    </source>
</evidence>